<evidence type="ECO:0000313" key="2">
    <source>
        <dbReference type="Proteomes" id="UP000552097"/>
    </source>
</evidence>
<evidence type="ECO:0000313" key="1">
    <source>
        <dbReference type="EMBL" id="MBB5800633.1"/>
    </source>
</evidence>
<dbReference type="RefSeq" id="WP_184915391.1">
    <property type="nucleotide sequence ID" value="NZ_JACHMO010000001.1"/>
</dbReference>
<organism evidence="1 2">
    <name type="scientific">Saccharothrix ecbatanensis</name>
    <dbReference type="NCBI Taxonomy" id="1105145"/>
    <lineage>
        <taxon>Bacteria</taxon>
        <taxon>Bacillati</taxon>
        <taxon>Actinomycetota</taxon>
        <taxon>Actinomycetes</taxon>
        <taxon>Pseudonocardiales</taxon>
        <taxon>Pseudonocardiaceae</taxon>
        <taxon>Saccharothrix</taxon>
    </lineage>
</organism>
<sequence length="154" mass="16570">MFGSRDDALYARVQELEGRVERLTGLLGTLLNDGDRHARLTELAERAEGALRALEARSGAVGIGEPRFQAALDTVYQAKTFGYVAVYFVGGRTARMRLLIGPQNPPTASAGYASVSSGVNSYIGGVVRPGEYWMAATHRPGLKAGFECVFTPIF</sequence>
<protein>
    <submittedName>
        <fullName evidence="1">Uncharacterized protein</fullName>
    </submittedName>
</protein>
<keyword evidence="2" id="KW-1185">Reference proteome</keyword>
<gene>
    <name evidence="1" type="ORF">F4560_000401</name>
</gene>
<name>A0A7W9HEU4_9PSEU</name>
<dbReference type="Proteomes" id="UP000552097">
    <property type="component" value="Unassembled WGS sequence"/>
</dbReference>
<comment type="caution">
    <text evidence="1">The sequence shown here is derived from an EMBL/GenBank/DDBJ whole genome shotgun (WGS) entry which is preliminary data.</text>
</comment>
<dbReference type="EMBL" id="JACHMO010000001">
    <property type="protein sequence ID" value="MBB5800633.1"/>
    <property type="molecule type" value="Genomic_DNA"/>
</dbReference>
<accession>A0A7W9HEU4</accession>
<reference evidence="1 2" key="1">
    <citation type="submission" date="2020-08" db="EMBL/GenBank/DDBJ databases">
        <title>Sequencing the genomes of 1000 actinobacteria strains.</title>
        <authorList>
            <person name="Klenk H.-P."/>
        </authorList>
    </citation>
    <scope>NUCLEOTIDE SEQUENCE [LARGE SCALE GENOMIC DNA]</scope>
    <source>
        <strain evidence="1 2">DSM 45486</strain>
    </source>
</reference>
<proteinExistence type="predicted"/>
<dbReference type="AlphaFoldDB" id="A0A7W9HEU4"/>